<evidence type="ECO:0000313" key="3">
    <source>
        <dbReference type="EMBL" id="EDW07868.1"/>
    </source>
</evidence>
<dbReference type="OMA" id="MDRRIRC"/>
<name>B4L2Y2_DROMO</name>
<feature type="compositionally biased region" description="Acidic residues" evidence="1">
    <location>
        <begin position="155"/>
        <end position="188"/>
    </location>
</feature>
<evidence type="ECO:0000313" key="4">
    <source>
        <dbReference type="Proteomes" id="UP000009192"/>
    </source>
</evidence>
<dbReference type="HOGENOM" id="CLU_1306042_0_0_1"/>
<feature type="signal peptide" evidence="2">
    <location>
        <begin position="1"/>
        <end position="26"/>
    </location>
</feature>
<feature type="compositionally biased region" description="Basic and acidic residues" evidence="1">
    <location>
        <begin position="100"/>
        <end position="110"/>
    </location>
</feature>
<feature type="compositionally biased region" description="Polar residues" evidence="1">
    <location>
        <begin position="190"/>
        <end position="203"/>
    </location>
</feature>
<accession>B4L2Y2</accession>
<feature type="region of interest" description="Disordered" evidence="1">
    <location>
        <begin position="100"/>
        <end position="203"/>
    </location>
</feature>
<dbReference type="OrthoDB" id="7743965at2759"/>
<evidence type="ECO:0000256" key="1">
    <source>
        <dbReference type="SAM" id="MobiDB-lite"/>
    </source>
</evidence>
<evidence type="ECO:0000256" key="2">
    <source>
        <dbReference type="SAM" id="SignalP"/>
    </source>
</evidence>
<sequence>MAKLSTFFSLMLLCGFSLLLESAAYPADIPPNPIKYKRYVRHRPSAVNPDLEVYEVREIYVVRRPTPPPKKIKWLDDIEMEQRIRCDFEPTLPQCIRFHREPSNSWRGDRSPASTTTTTTGKPTTSTTTTTTTTTTTDLPLLETLSTEIEKTPDEEPEDAYVLEGDDEEDNEDVVDDPDADIDVDADEFSNPSGSIGGNDMTT</sequence>
<reference evidence="3 4" key="1">
    <citation type="journal article" date="2007" name="Nature">
        <title>Evolution of genes and genomes on the Drosophila phylogeny.</title>
        <authorList>
            <consortium name="Drosophila 12 Genomes Consortium"/>
            <person name="Clark A.G."/>
            <person name="Eisen M.B."/>
            <person name="Smith D.R."/>
            <person name="Bergman C.M."/>
            <person name="Oliver B."/>
            <person name="Markow T.A."/>
            <person name="Kaufman T.C."/>
            <person name="Kellis M."/>
            <person name="Gelbart W."/>
            <person name="Iyer V.N."/>
            <person name="Pollard D.A."/>
            <person name="Sackton T.B."/>
            <person name="Larracuente A.M."/>
            <person name="Singh N.D."/>
            <person name="Abad J.P."/>
            <person name="Abt D.N."/>
            <person name="Adryan B."/>
            <person name="Aguade M."/>
            <person name="Akashi H."/>
            <person name="Anderson W.W."/>
            <person name="Aquadro C.F."/>
            <person name="Ardell D.H."/>
            <person name="Arguello R."/>
            <person name="Artieri C.G."/>
            <person name="Barbash D.A."/>
            <person name="Barker D."/>
            <person name="Barsanti P."/>
            <person name="Batterham P."/>
            <person name="Batzoglou S."/>
            <person name="Begun D."/>
            <person name="Bhutkar A."/>
            <person name="Blanco E."/>
            <person name="Bosak S.A."/>
            <person name="Bradley R.K."/>
            <person name="Brand A.D."/>
            <person name="Brent M.R."/>
            <person name="Brooks A.N."/>
            <person name="Brown R.H."/>
            <person name="Butlin R.K."/>
            <person name="Caggese C."/>
            <person name="Calvi B.R."/>
            <person name="Bernardo de Carvalho A."/>
            <person name="Caspi A."/>
            <person name="Castrezana S."/>
            <person name="Celniker S.E."/>
            <person name="Chang J.L."/>
            <person name="Chapple C."/>
            <person name="Chatterji S."/>
            <person name="Chinwalla A."/>
            <person name="Civetta A."/>
            <person name="Clifton S.W."/>
            <person name="Comeron J.M."/>
            <person name="Costello J.C."/>
            <person name="Coyne J.A."/>
            <person name="Daub J."/>
            <person name="David R.G."/>
            <person name="Delcher A.L."/>
            <person name="Delehaunty K."/>
            <person name="Do C.B."/>
            <person name="Ebling H."/>
            <person name="Edwards K."/>
            <person name="Eickbush T."/>
            <person name="Evans J.D."/>
            <person name="Filipski A."/>
            <person name="Findeiss S."/>
            <person name="Freyhult E."/>
            <person name="Fulton L."/>
            <person name="Fulton R."/>
            <person name="Garcia A.C."/>
            <person name="Gardiner A."/>
            <person name="Garfield D.A."/>
            <person name="Garvin B.E."/>
            <person name="Gibson G."/>
            <person name="Gilbert D."/>
            <person name="Gnerre S."/>
            <person name="Godfrey J."/>
            <person name="Good R."/>
            <person name="Gotea V."/>
            <person name="Gravely B."/>
            <person name="Greenberg A.J."/>
            <person name="Griffiths-Jones S."/>
            <person name="Gross S."/>
            <person name="Guigo R."/>
            <person name="Gustafson E.A."/>
            <person name="Haerty W."/>
            <person name="Hahn M.W."/>
            <person name="Halligan D.L."/>
            <person name="Halpern A.L."/>
            <person name="Halter G.M."/>
            <person name="Han M.V."/>
            <person name="Heger A."/>
            <person name="Hillier L."/>
            <person name="Hinrichs A.S."/>
            <person name="Holmes I."/>
            <person name="Hoskins R.A."/>
            <person name="Hubisz M.J."/>
            <person name="Hultmark D."/>
            <person name="Huntley M.A."/>
            <person name="Jaffe D.B."/>
            <person name="Jagadeeshan S."/>
            <person name="Jeck W.R."/>
            <person name="Johnson J."/>
            <person name="Jones C.D."/>
            <person name="Jordan W.C."/>
            <person name="Karpen G.H."/>
            <person name="Kataoka E."/>
            <person name="Keightley P.D."/>
            <person name="Kheradpour P."/>
            <person name="Kirkness E.F."/>
            <person name="Koerich L.B."/>
            <person name="Kristiansen K."/>
            <person name="Kudrna D."/>
            <person name="Kulathinal R.J."/>
            <person name="Kumar S."/>
            <person name="Kwok R."/>
            <person name="Lander E."/>
            <person name="Langley C.H."/>
            <person name="Lapoint R."/>
            <person name="Lazzaro B.P."/>
            <person name="Lee S.J."/>
            <person name="Levesque L."/>
            <person name="Li R."/>
            <person name="Lin C.F."/>
            <person name="Lin M.F."/>
            <person name="Lindblad-Toh K."/>
            <person name="Llopart A."/>
            <person name="Long M."/>
            <person name="Low L."/>
            <person name="Lozovsky E."/>
            <person name="Lu J."/>
            <person name="Luo M."/>
            <person name="Machado C.A."/>
            <person name="Makalowski W."/>
            <person name="Marzo M."/>
            <person name="Matsuda M."/>
            <person name="Matzkin L."/>
            <person name="McAllister B."/>
            <person name="McBride C.S."/>
            <person name="McKernan B."/>
            <person name="McKernan K."/>
            <person name="Mendez-Lago M."/>
            <person name="Minx P."/>
            <person name="Mollenhauer M.U."/>
            <person name="Montooth K."/>
            <person name="Mount S.M."/>
            <person name="Mu X."/>
            <person name="Myers E."/>
            <person name="Negre B."/>
            <person name="Newfeld S."/>
            <person name="Nielsen R."/>
            <person name="Noor M.A."/>
            <person name="O'Grady P."/>
            <person name="Pachter L."/>
            <person name="Papaceit M."/>
            <person name="Parisi M.J."/>
            <person name="Parisi M."/>
            <person name="Parts L."/>
            <person name="Pedersen J.S."/>
            <person name="Pesole G."/>
            <person name="Phillippy A.M."/>
            <person name="Ponting C.P."/>
            <person name="Pop M."/>
            <person name="Porcelli D."/>
            <person name="Powell J.R."/>
            <person name="Prohaska S."/>
            <person name="Pruitt K."/>
            <person name="Puig M."/>
            <person name="Quesneville H."/>
            <person name="Ram K.R."/>
            <person name="Rand D."/>
            <person name="Rasmussen M.D."/>
            <person name="Reed L.K."/>
            <person name="Reenan R."/>
            <person name="Reily A."/>
            <person name="Remington K.A."/>
            <person name="Rieger T.T."/>
            <person name="Ritchie M.G."/>
            <person name="Robin C."/>
            <person name="Rogers Y.H."/>
            <person name="Rohde C."/>
            <person name="Rozas J."/>
            <person name="Rubenfield M.J."/>
            <person name="Ruiz A."/>
            <person name="Russo S."/>
            <person name="Salzberg S.L."/>
            <person name="Sanchez-Gracia A."/>
            <person name="Saranga D.J."/>
            <person name="Sato H."/>
            <person name="Schaeffer S.W."/>
            <person name="Schatz M.C."/>
            <person name="Schlenke T."/>
            <person name="Schwartz R."/>
            <person name="Segarra C."/>
            <person name="Singh R.S."/>
            <person name="Sirot L."/>
            <person name="Sirota M."/>
            <person name="Sisneros N.B."/>
            <person name="Smith C.D."/>
            <person name="Smith T.F."/>
            <person name="Spieth J."/>
            <person name="Stage D.E."/>
            <person name="Stark A."/>
            <person name="Stephan W."/>
            <person name="Strausberg R.L."/>
            <person name="Strempel S."/>
            <person name="Sturgill D."/>
            <person name="Sutton G."/>
            <person name="Sutton G.G."/>
            <person name="Tao W."/>
            <person name="Teichmann S."/>
            <person name="Tobari Y.N."/>
            <person name="Tomimura Y."/>
            <person name="Tsolas J.M."/>
            <person name="Valente V.L."/>
            <person name="Venter E."/>
            <person name="Venter J.C."/>
            <person name="Vicario S."/>
            <person name="Vieira F.G."/>
            <person name="Vilella A.J."/>
            <person name="Villasante A."/>
            <person name="Walenz B."/>
            <person name="Wang J."/>
            <person name="Wasserman M."/>
            <person name="Watts T."/>
            <person name="Wilson D."/>
            <person name="Wilson R.K."/>
            <person name="Wing R.A."/>
            <person name="Wolfner M.F."/>
            <person name="Wong A."/>
            <person name="Wong G.K."/>
            <person name="Wu C.I."/>
            <person name="Wu G."/>
            <person name="Yamamoto D."/>
            <person name="Yang H.P."/>
            <person name="Yang S.P."/>
            <person name="Yorke J.A."/>
            <person name="Yoshida K."/>
            <person name="Zdobnov E."/>
            <person name="Zhang P."/>
            <person name="Zhang Y."/>
            <person name="Zimin A.V."/>
            <person name="Baldwin J."/>
            <person name="Abdouelleil A."/>
            <person name="Abdulkadir J."/>
            <person name="Abebe A."/>
            <person name="Abera B."/>
            <person name="Abreu J."/>
            <person name="Acer S.C."/>
            <person name="Aftuck L."/>
            <person name="Alexander A."/>
            <person name="An P."/>
            <person name="Anderson E."/>
            <person name="Anderson S."/>
            <person name="Arachi H."/>
            <person name="Azer M."/>
            <person name="Bachantsang P."/>
            <person name="Barry A."/>
            <person name="Bayul T."/>
            <person name="Berlin A."/>
            <person name="Bessette D."/>
            <person name="Bloom T."/>
            <person name="Blye J."/>
            <person name="Boguslavskiy L."/>
            <person name="Bonnet C."/>
            <person name="Boukhgalter B."/>
            <person name="Bourzgui I."/>
            <person name="Brown A."/>
            <person name="Cahill P."/>
            <person name="Channer S."/>
            <person name="Cheshatsang Y."/>
            <person name="Chuda L."/>
            <person name="Citroen M."/>
            <person name="Collymore A."/>
            <person name="Cooke P."/>
            <person name="Costello M."/>
            <person name="D'Aco K."/>
            <person name="Daza R."/>
            <person name="De Haan G."/>
            <person name="DeGray S."/>
            <person name="DeMaso C."/>
            <person name="Dhargay N."/>
            <person name="Dooley K."/>
            <person name="Dooley E."/>
            <person name="Doricent M."/>
            <person name="Dorje P."/>
            <person name="Dorjee K."/>
            <person name="Dupes A."/>
            <person name="Elong R."/>
            <person name="Falk J."/>
            <person name="Farina A."/>
            <person name="Faro S."/>
            <person name="Ferguson D."/>
            <person name="Fisher S."/>
            <person name="Foley C.D."/>
            <person name="Franke A."/>
            <person name="Friedrich D."/>
            <person name="Gadbois L."/>
            <person name="Gearin G."/>
            <person name="Gearin C.R."/>
            <person name="Giannoukos G."/>
            <person name="Goode T."/>
            <person name="Graham J."/>
            <person name="Grandbois E."/>
            <person name="Grewal S."/>
            <person name="Gyaltsen K."/>
            <person name="Hafez N."/>
            <person name="Hagos B."/>
            <person name="Hall J."/>
            <person name="Henson C."/>
            <person name="Hollinger A."/>
            <person name="Honan T."/>
            <person name="Huard M.D."/>
            <person name="Hughes L."/>
            <person name="Hurhula B."/>
            <person name="Husby M.E."/>
            <person name="Kamat A."/>
            <person name="Kanga B."/>
            <person name="Kashin S."/>
            <person name="Khazanovich D."/>
            <person name="Kisner P."/>
            <person name="Lance K."/>
            <person name="Lara M."/>
            <person name="Lee W."/>
            <person name="Lennon N."/>
            <person name="Letendre F."/>
            <person name="LeVine R."/>
            <person name="Lipovsky A."/>
            <person name="Liu X."/>
            <person name="Liu J."/>
            <person name="Liu S."/>
            <person name="Lokyitsang T."/>
            <person name="Lokyitsang Y."/>
            <person name="Lubonja R."/>
            <person name="Lui A."/>
            <person name="MacDonald P."/>
            <person name="Magnisalis V."/>
            <person name="Maru K."/>
            <person name="Matthews C."/>
            <person name="McCusker W."/>
            <person name="McDonough S."/>
            <person name="Mehta T."/>
            <person name="Meldrim J."/>
            <person name="Meneus L."/>
            <person name="Mihai O."/>
            <person name="Mihalev A."/>
            <person name="Mihova T."/>
            <person name="Mittelman R."/>
            <person name="Mlenga V."/>
            <person name="Montmayeur A."/>
            <person name="Mulrain L."/>
            <person name="Navidi A."/>
            <person name="Naylor J."/>
            <person name="Negash T."/>
            <person name="Nguyen T."/>
            <person name="Nguyen N."/>
            <person name="Nicol R."/>
            <person name="Norbu C."/>
            <person name="Norbu N."/>
            <person name="Novod N."/>
            <person name="O'Neill B."/>
            <person name="Osman S."/>
            <person name="Markiewicz E."/>
            <person name="Oyono O.L."/>
            <person name="Patti C."/>
            <person name="Phunkhang P."/>
            <person name="Pierre F."/>
            <person name="Priest M."/>
            <person name="Raghuraman S."/>
            <person name="Rege F."/>
            <person name="Reyes R."/>
            <person name="Rise C."/>
            <person name="Rogov P."/>
            <person name="Ross K."/>
            <person name="Ryan E."/>
            <person name="Settipalli S."/>
            <person name="Shea T."/>
            <person name="Sherpa N."/>
            <person name="Shi L."/>
            <person name="Shih D."/>
            <person name="Sparrow T."/>
            <person name="Spaulding J."/>
            <person name="Stalker J."/>
            <person name="Stange-Thomann N."/>
            <person name="Stavropoulos S."/>
            <person name="Stone C."/>
            <person name="Strader C."/>
            <person name="Tesfaye S."/>
            <person name="Thomson T."/>
            <person name="Thoulutsang Y."/>
            <person name="Thoulutsang D."/>
            <person name="Topham K."/>
            <person name="Topping I."/>
            <person name="Tsamla T."/>
            <person name="Vassiliev H."/>
            <person name="Vo A."/>
            <person name="Wangchuk T."/>
            <person name="Wangdi T."/>
            <person name="Weiand M."/>
            <person name="Wilkinson J."/>
            <person name="Wilson A."/>
            <person name="Yadav S."/>
            <person name="Young G."/>
            <person name="Yu Q."/>
            <person name="Zembek L."/>
            <person name="Zhong D."/>
            <person name="Zimmer A."/>
            <person name="Zwirko Z."/>
            <person name="Jaffe D.B."/>
            <person name="Alvarez P."/>
            <person name="Brockman W."/>
            <person name="Butler J."/>
            <person name="Chin C."/>
            <person name="Gnerre S."/>
            <person name="Grabherr M."/>
            <person name="Kleber M."/>
            <person name="Mauceli E."/>
            <person name="MacCallum I."/>
        </authorList>
    </citation>
    <scope>NUCLEOTIDE SEQUENCE [LARGE SCALE GENOMIC DNA]</scope>
    <source>
        <strain evidence="4">Tucson 15081-1352.22</strain>
    </source>
</reference>
<protein>
    <submittedName>
        <fullName evidence="3">Uncharacterized protein</fullName>
    </submittedName>
</protein>
<keyword evidence="4" id="KW-1185">Reference proteome</keyword>
<proteinExistence type="predicted"/>
<gene>
    <name evidence="3" type="primary">Dmoj\GI15988</name>
    <name evidence="3" type="ORF">Dmoj_GI15988</name>
</gene>
<keyword evidence="2" id="KW-0732">Signal</keyword>
<feature type="chain" id="PRO_5002815056" evidence="2">
    <location>
        <begin position="27"/>
        <end position="203"/>
    </location>
</feature>
<dbReference type="AlphaFoldDB" id="B4L2Y2"/>
<organism evidence="3 4">
    <name type="scientific">Drosophila mojavensis</name>
    <name type="common">Fruit fly</name>
    <dbReference type="NCBI Taxonomy" id="7230"/>
    <lineage>
        <taxon>Eukaryota</taxon>
        <taxon>Metazoa</taxon>
        <taxon>Ecdysozoa</taxon>
        <taxon>Arthropoda</taxon>
        <taxon>Hexapoda</taxon>
        <taxon>Insecta</taxon>
        <taxon>Pterygota</taxon>
        <taxon>Neoptera</taxon>
        <taxon>Endopterygota</taxon>
        <taxon>Diptera</taxon>
        <taxon>Brachycera</taxon>
        <taxon>Muscomorpha</taxon>
        <taxon>Ephydroidea</taxon>
        <taxon>Drosophilidae</taxon>
        <taxon>Drosophila</taxon>
    </lineage>
</organism>
<dbReference type="eggNOG" id="ENOG502TCI4">
    <property type="taxonomic scope" value="Eukaryota"/>
</dbReference>
<dbReference type="KEGG" id="dmo:Dmoj_GI15988"/>
<dbReference type="Proteomes" id="UP000009192">
    <property type="component" value="Unassembled WGS sequence"/>
</dbReference>
<dbReference type="InParanoid" id="B4L2Y2"/>
<feature type="compositionally biased region" description="Low complexity" evidence="1">
    <location>
        <begin position="111"/>
        <end position="147"/>
    </location>
</feature>
<dbReference type="EMBL" id="CH933810">
    <property type="protein sequence ID" value="EDW07868.1"/>
    <property type="molecule type" value="Genomic_DNA"/>
</dbReference>